<accession>A0A0Q9ZBJ9</accession>
<dbReference type="AlphaFoldDB" id="A0A0Q9ZBJ9"/>
<dbReference type="RefSeq" id="WP_103294397.1">
    <property type="nucleotide sequence ID" value="NZ_BMWR01000002.1"/>
</dbReference>
<dbReference type="STRING" id="270918.APR42_00185"/>
<keyword evidence="3" id="KW-1185">Reference proteome</keyword>
<dbReference type="OrthoDB" id="1248654at2"/>
<evidence type="ECO:0000313" key="2">
    <source>
        <dbReference type="EMBL" id="KRG30315.1"/>
    </source>
</evidence>
<organism evidence="2 3">
    <name type="scientific">Salegentibacter mishustinae</name>
    <dbReference type="NCBI Taxonomy" id="270918"/>
    <lineage>
        <taxon>Bacteria</taxon>
        <taxon>Pseudomonadati</taxon>
        <taxon>Bacteroidota</taxon>
        <taxon>Flavobacteriia</taxon>
        <taxon>Flavobacteriales</taxon>
        <taxon>Flavobacteriaceae</taxon>
        <taxon>Salegentibacter</taxon>
    </lineage>
</organism>
<protein>
    <submittedName>
        <fullName evidence="2">Uncharacterized protein</fullName>
    </submittedName>
</protein>
<keyword evidence="1" id="KW-0732">Signal</keyword>
<evidence type="ECO:0000313" key="3">
    <source>
        <dbReference type="Proteomes" id="UP000051643"/>
    </source>
</evidence>
<comment type="caution">
    <text evidence="2">The sequence shown here is derived from an EMBL/GenBank/DDBJ whole genome shotgun (WGS) entry which is preliminary data.</text>
</comment>
<feature type="signal peptide" evidence="1">
    <location>
        <begin position="1"/>
        <end position="18"/>
    </location>
</feature>
<reference evidence="2" key="1">
    <citation type="submission" date="2015-10" db="EMBL/GenBank/DDBJ databases">
        <title>Draft genome sequence of Salegentibacter mishustinae KCTC 12263.</title>
        <authorList>
            <person name="Lin W."/>
            <person name="Zheng Q."/>
        </authorList>
    </citation>
    <scope>NUCLEOTIDE SEQUENCE [LARGE SCALE GENOMIC DNA]</scope>
    <source>
        <strain evidence="2">KCTC 12263</strain>
    </source>
</reference>
<evidence type="ECO:0000256" key="1">
    <source>
        <dbReference type="SAM" id="SignalP"/>
    </source>
</evidence>
<proteinExistence type="predicted"/>
<dbReference type="Proteomes" id="UP000051643">
    <property type="component" value="Unassembled WGS sequence"/>
</dbReference>
<feature type="chain" id="PRO_5006389332" evidence="1">
    <location>
        <begin position="19"/>
        <end position="147"/>
    </location>
</feature>
<gene>
    <name evidence="2" type="ORF">APR42_00185</name>
</gene>
<name>A0A0Q9ZBJ9_9FLAO</name>
<dbReference type="EMBL" id="LKTP01000001">
    <property type="protein sequence ID" value="KRG30315.1"/>
    <property type="molecule type" value="Genomic_DNA"/>
</dbReference>
<sequence length="147" mass="17300">MKLIFTSLFLMITLSSFSQLKVVDMPEEENIGKVKNMFGTFFESYKQGEFFTIMYKDMNYDQIVEYKSFQMNEESFNELYELIVKKWENPPSDSIMIELKESFIWLDFKRALGITNLIIRHAPSKNANVYGRSAALTEKKVKKLFGK</sequence>